<organism evidence="1 2">
    <name type="scientific">Yoonia maritima</name>
    <dbReference type="NCBI Taxonomy" id="1435347"/>
    <lineage>
        <taxon>Bacteria</taxon>
        <taxon>Pseudomonadati</taxon>
        <taxon>Pseudomonadota</taxon>
        <taxon>Alphaproteobacteria</taxon>
        <taxon>Rhodobacterales</taxon>
        <taxon>Paracoccaceae</taxon>
        <taxon>Yoonia</taxon>
    </lineage>
</organism>
<protein>
    <recommendedName>
        <fullName evidence="3">Invasion protein IalB</fullName>
    </recommendedName>
</protein>
<evidence type="ECO:0000313" key="1">
    <source>
        <dbReference type="EMBL" id="PRY75436.1"/>
    </source>
</evidence>
<sequence length="179" mass="19729">MKFAFAVFTLLPIAAHADTEYWDYKDWRVIVETVDTGEDTRIDCTALTGGDGMPSLRIEVSNGDALPPAYYPAPALYETAPRGYDTLMKDRQRVLFEFDPDNVTEGFVTAGFDDDGIRFAYAQAHQDDSLWLLQTMRQAGQLWITLDGEVVYGASLAGFTAAYGKIAEQCGFSTAGVIN</sequence>
<evidence type="ECO:0008006" key="3">
    <source>
        <dbReference type="Google" id="ProtNLM"/>
    </source>
</evidence>
<keyword evidence="2" id="KW-1185">Reference proteome</keyword>
<dbReference type="OrthoDB" id="7665031at2"/>
<dbReference type="EMBL" id="PVTP01000012">
    <property type="protein sequence ID" value="PRY75436.1"/>
    <property type="molecule type" value="Genomic_DNA"/>
</dbReference>
<dbReference type="Proteomes" id="UP000238007">
    <property type="component" value="Unassembled WGS sequence"/>
</dbReference>
<dbReference type="RefSeq" id="WP_106358787.1">
    <property type="nucleotide sequence ID" value="NZ_PVTP01000012.1"/>
</dbReference>
<gene>
    <name evidence="1" type="ORF">CLV80_11223</name>
</gene>
<dbReference type="AlphaFoldDB" id="A0A2T0VV20"/>
<reference evidence="1 2" key="1">
    <citation type="submission" date="2018-03" db="EMBL/GenBank/DDBJ databases">
        <title>Genomic Encyclopedia of Archaeal and Bacterial Type Strains, Phase II (KMG-II): from individual species to whole genera.</title>
        <authorList>
            <person name="Goeker M."/>
        </authorList>
    </citation>
    <scope>NUCLEOTIDE SEQUENCE [LARGE SCALE GENOMIC DNA]</scope>
    <source>
        <strain evidence="1 2">DSM 101533</strain>
    </source>
</reference>
<accession>A0A2T0VV20</accession>
<comment type="caution">
    <text evidence="1">The sequence shown here is derived from an EMBL/GenBank/DDBJ whole genome shotgun (WGS) entry which is preliminary data.</text>
</comment>
<proteinExistence type="predicted"/>
<evidence type="ECO:0000313" key="2">
    <source>
        <dbReference type="Proteomes" id="UP000238007"/>
    </source>
</evidence>
<name>A0A2T0VV20_9RHOB</name>